<dbReference type="InterPro" id="IPR052523">
    <property type="entry name" value="Trichothecene_AcTrans"/>
</dbReference>
<dbReference type="InterPro" id="IPR016181">
    <property type="entry name" value="Acyl_CoA_acyltransferase"/>
</dbReference>
<dbReference type="PANTHER" id="PTHR42791:SF1">
    <property type="entry name" value="N-ACETYLTRANSFERASE DOMAIN-CONTAINING PROTEIN"/>
    <property type="match status" value="1"/>
</dbReference>
<gene>
    <name evidence="1" type="ORF">FOB60_005004</name>
</gene>
<dbReference type="PANTHER" id="PTHR42791">
    <property type="entry name" value="GNAT FAMILY ACETYLTRANSFERASE"/>
    <property type="match status" value="1"/>
</dbReference>
<dbReference type="OrthoDB" id="410198at2759"/>
<evidence type="ECO:0008006" key="3">
    <source>
        <dbReference type="Google" id="ProtNLM"/>
    </source>
</evidence>
<sequence>MSTTTIKSSLVPSRSQNSSSSMIRQLTYADVPKAASALLDAFKEDPLSNYLVSHVKDASRRKSCELALFEAYLRQHITKGVVFGQGETPSSFETVSIWATPTSAKQGLESFSHLMESGYDKVWNLFGIDGRDKIFQQLMPSLHDTYDRITGTDKRFKGKEVYTLVYVGSTAAARGKGNLRKLFDFMFNNYIDCNGGALTYLESSSPVNIPIYERFGFHLVDRIVLGNKSGIEGKDCAVMHVMIRGIKGNDWTVENSRL</sequence>
<name>A0A8X7T9R5_CANPA</name>
<dbReference type="Gene3D" id="3.40.630.30">
    <property type="match status" value="1"/>
</dbReference>
<protein>
    <recommendedName>
        <fullName evidence="3">N-acetyltransferase domain-containing protein</fullName>
    </recommendedName>
</protein>
<dbReference type="SUPFAM" id="SSF55729">
    <property type="entry name" value="Acyl-CoA N-acyltransferases (Nat)"/>
    <property type="match status" value="1"/>
</dbReference>
<accession>A0A8X7T9R5</accession>
<dbReference type="AlphaFoldDB" id="A0A8X7T9R5"/>
<evidence type="ECO:0000313" key="2">
    <source>
        <dbReference type="Proteomes" id="UP000590412"/>
    </source>
</evidence>
<evidence type="ECO:0000313" key="1">
    <source>
        <dbReference type="EMBL" id="KAF6045432.1"/>
    </source>
</evidence>
<reference evidence="1" key="1">
    <citation type="submission" date="2020-03" db="EMBL/GenBank/DDBJ databases">
        <title>FDA dAtabase for Regulatory Grade micrObial Sequences (FDA-ARGOS): Supporting development and validation of Infectious Disease Dx tests.</title>
        <authorList>
            <person name="Campos J."/>
            <person name="Goldberg B."/>
            <person name="Tallon L."/>
            <person name="Sadzewicz L."/>
            <person name="Vavikolanu K."/>
            <person name="Mehta A."/>
            <person name="Aluvathingal J."/>
            <person name="Nadendla S."/>
            <person name="Nandy P."/>
            <person name="Geyer C."/>
            <person name="Yan Y."/>
            <person name="Sichtig H."/>
        </authorList>
    </citation>
    <scope>NUCLEOTIDE SEQUENCE [LARGE SCALE GENOMIC DNA]</scope>
    <source>
        <strain evidence="1">FDAARGOS_652</strain>
    </source>
</reference>
<dbReference type="Proteomes" id="UP000590412">
    <property type="component" value="Unassembled WGS sequence"/>
</dbReference>
<organism evidence="1 2">
    <name type="scientific">Candida parapsilosis</name>
    <name type="common">Yeast</name>
    <dbReference type="NCBI Taxonomy" id="5480"/>
    <lineage>
        <taxon>Eukaryota</taxon>
        <taxon>Fungi</taxon>
        <taxon>Dikarya</taxon>
        <taxon>Ascomycota</taxon>
        <taxon>Saccharomycotina</taxon>
        <taxon>Pichiomycetes</taxon>
        <taxon>Debaryomycetaceae</taxon>
        <taxon>Candida/Lodderomyces clade</taxon>
        <taxon>Candida</taxon>
    </lineage>
</organism>
<comment type="caution">
    <text evidence="1">The sequence shown here is derived from an EMBL/GenBank/DDBJ whole genome shotgun (WGS) entry which is preliminary data.</text>
</comment>
<proteinExistence type="predicted"/>
<dbReference type="EMBL" id="JABWAB010000009">
    <property type="protein sequence ID" value="KAF6045432.1"/>
    <property type="molecule type" value="Genomic_DNA"/>
</dbReference>